<protein>
    <submittedName>
        <fullName evidence="6">Methyltransferase</fullName>
    </submittedName>
</protein>
<keyword evidence="1 6" id="KW-0489">Methyltransferase</keyword>
<dbReference type="PANTHER" id="PTHR47816">
    <property type="entry name" value="RIBOSOMAL RNA SMALL SUBUNIT METHYLTRANSFERASE C"/>
    <property type="match status" value="1"/>
</dbReference>
<dbReference type="CDD" id="cd02440">
    <property type="entry name" value="AdoMet_MTases"/>
    <property type="match status" value="1"/>
</dbReference>
<dbReference type="AlphaFoldDB" id="A0A8J3DX96"/>
<evidence type="ECO:0000256" key="2">
    <source>
        <dbReference type="ARBA" id="ARBA00022679"/>
    </source>
</evidence>
<dbReference type="GO" id="GO:0032259">
    <property type="term" value="P:methylation"/>
    <property type="evidence" value="ECO:0007669"/>
    <property type="project" value="UniProtKB-KW"/>
</dbReference>
<dbReference type="RefSeq" id="WP_189503845.1">
    <property type="nucleotide sequence ID" value="NZ_BMZQ01000002.1"/>
</dbReference>
<dbReference type="EMBL" id="BMZQ01000002">
    <property type="protein sequence ID" value="GHD15464.1"/>
    <property type="molecule type" value="Genomic_DNA"/>
</dbReference>
<sequence>MTDDALKTLFHPFEAGLIDLPAAGSRALFLGARPGWRKPEGFEAAITAVQGFRPDFLGLQRQGVKVVPEGEGDGYDLALVLGSKHRGQNEGWIAQAQRRVRPGGLIVVAASKKDGGDSLRKRLAELTEIEDHAAKHHGVVFWMRNGEKQLPEAEAESVGSFETRPGMFSHGHADPGSVFLLESLPADLKGDVADFCAGWGFLAGDLIRRERIRSVDLYEADHASLEAARTALQGTEKPMAFFWKDLVGEPVERVYDAVVMNPPFHASGHAAEPDLGAGLIRAAAKALKGKGRLFLVANRGLPYERALTAVFAETGELTRNDDYKILWAAEPQTRNMARAATQAKSGGRPGAPARRNGAGRRK</sequence>
<evidence type="ECO:0000259" key="5">
    <source>
        <dbReference type="Pfam" id="PF05175"/>
    </source>
</evidence>
<dbReference type="Pfam" id="PF05175">
    <property type="entry name" value="MTS"/>
    <property type="match status" value="1"/>
</dbReference>
<dbReference type="Gene3D" id="3.40.50.150">
    <property type="entry name" value="Vaccinia Virus protein VP39"/>
    <property type="match status" value="2"/>
</dbReference>
<dbReference type="InterPro" id="IPR007848">
    <property type="entry name" value="Small_mtfrase_dom"/>
</dbReference>
<name>A0A8J3DX96_9HYPH</name>
<dbReference type="InterPro" id="IPR029063">
    <property type="entry name" value="SAM-dependent_MTases_sf"/>
</dbReference>
<evidence type="ECO:0000313" key="6">
    <source>
        <dbReference type="EMBL" id="GHD15464.1"/>
    </source>
</evidence>
<evidence type="ECO:0000256" key="3">
    <source>
        <dbReference type="ARBA" id="ARBA00022691"/>
    </source>
</evidence>
<dbReference type="SUPFAM" id="SSF53335">
    <property type="entry name" value="S-adenosyl-L-methionine-dependent methyltransferases"/>
    <property type="match status" value="1"/>
</dbReference>
<accession>A0A8J3DX96</accession>
<keyword evidence="7" id="KW-1185">Reference proteome</keyword>
<dbReference type="PANTHER" id="PTHR47816:SF4">
    <property type="entry name" value="RIBOSOMAL RNA SMALL SUBUNIT METHYLTRANSFERASE C"/>
    <property type="match status" value="1"/>
</dbReference>
<evidence type="ECO:0000256" key="4">
    <source>
        <dbReference type="SAM" id="MobiDB-lite"/>
    </source>
</evidence>
<comment type="caution">
    <text evidence="6">The sequence shown here is derived from an EMBL/GenBank/DDBJ whole genome shotgun (WGS) entry which is preliminary data.</text>
</comment>
<keyword evidence="3" id="KW-0949">S-adenosyl-L-methionine</keyword>
<dbReference type="GO" id="GO:0008757">
    <property type="term" value="F:S-adenosylmethionine-dependent methyltransferase activity"/>
    <property type="evidence" value="ECO:0007669"/>
    <property type="project" value="InterPro"/>
</dbReference>
<dbReference type="Proteomes" id="UP000630142">
    <property type="component" value="Unassembled WGS sequence"/>
</dbReference>
<reference evidence="6" key="1">
    <citation type="journal article" date="2014" name="Int. J. Syst. Evol. Microbiol.">
        <title>Complete genome sequence of Corynebacterium casei LMG S-19264T (=DSM 44701T), isolated from a smear-ripened cheese.</title>
        <authorList>
            <consortium name="US DOE Joint Genome Institute (JGI-PGF)"/>
            <person name="Walter F."/>
            <person name="Albersmeier A."/>
            <person name="Kalinowski J."/>
            <person name="Ruckert C."/>
        </authorList>
    </citation>
    <scope>NUCLEOTIDE SEQUENCE</scope>
    <source>
        <strain evidence="6">KCTC 42249</strain>
    </source>
</reference>
<feature type="domain" description="Methyltransferase small" evidence="5">
    <location>
        <begin position="161"/>
        <end position="326"/>
    </location>
</feature>
<proteinExistence type="predicted"/>
<evidence type="ECO:0000313" key="7">
    <source>
        <dbReference type="Proteomes" id="UP000630142"/>
    </source>
</evidence>
<keyword evidence="2" id="KW-0808">Transferase</keyword>
<evidence type="ECO:0000256" key="1">
    <source>
        <dbReference type="ARBA" id="ARBA00022603"/>
    </source>
</evidence>
<reference evidence="6" key="2">
    <citation type="submission" date="2020-09" db="EMBL/GenBank/DDBJ databases">
        <authorList>
            <person name="Sun Q."/>
            <person name="Kim S."/>
        </authorList>
    </citation>
    <scope>NUCLEOTIDE SEQUENCE</scope>
    <source>
        <strain evidence="6">KCTC 42249</strain>
    </source>
</reference>
<feature type="region of interest" description="Disordered" evidence="4">
    <location>
        <begin position="335"/>
        <end position="362"/>
    </location>
</feature>
<dbReference type="InterPro" id="IPR046977">
    <property type="entry name" value="RsmC/RlmG"/>
</dbReference>
<gene>
    <name evidence="6" type="ORF">GCM10016234_22380</name>
</gene>
<organism evidence="6 7">
    <name type="scientific">Tianweitania populi</name>
    <dbReference type="NCBI Taxonomy" id="1607949"/>
    <lineage>
        <taxon>Bacteria</taxon>
        <taxon>Pseudomonadati</taxon>
        <taxon>Pseudomonadota</taxon>
        <taxon>Alphaproteobacteria</taxon>
        <taxon>Hyphomicrobiales</taxon>
        <taxon>Phyllobacteriaceae</taxon>
        <taxon>Tianweitania</taxon>
    </lineage>
</organism>